<organism evidence="1">
    <name type="scientific">Zea mays</name>
    <name type="common">Maize</name>
    <dbReference type="NCBI Taxonomy" id="4577"/>
    <lineage>
        <taxon>Eukaryota</taxon>
        <taxon>Viridiplantae</taxon>
        <taxon>Streptophyta</taxon>
        <taxon>Embryophyta</taxon>
        <taxon>Tracheophyta</taxon>
        <taxon>Spermatophyta</taxon>
        <taxon>Magnoliopsida</taxon>
        <taxon>Liliopsida</taxon>
        <taxon>Poales</taxon>
        <taxon>Poaceae</taxon>
        <taxon>PACMAD clade</taxon>
        <taxon>Panicoideae</taxon>
        <taxon>Andropogonodae</taxon>
        <taxon>Andropogoneae</taxon>
        <taxon>Tripsacinae</taxon>
        <taxon>Zea</taxon>
    </lineage>
</organism>
<dbReference type="PaxDb" id="4577-GRMZM2G703445_P01"/>
<dbReference type="InParanoid" id="A0A1D6NVT5"/>
<accession>A0A1D6NVT5</accession>
<dbReference type="AlphaFoldDB" id="A0A1D6NVT5"/>
<protein>
    <submittedName>
        <fullName evidence="1">Uncharacterized protein</fullName>
    </submittedName>
</protein>
<dbReference type="EMBL" id="CM000785">
    <property type="protein sequence ID" value="AQL02227.1"/>
    <property type="molecule type" value="Genomic_DNA"/>
</dbReference>
<sequence length="192" mass="22012">MDLSLHRHNEAIRDWMERGRSNAPPTLDEDSPISDTPLPSMLFTSLVREQGGTEEVQEWADETIGDTHLGKRKMESVAQVALVLLTIRLDKTQAITLMHGNGNRVKEPMDPLHHQAKHHHRSCMGMETMDLHHHHIQIYQICIHQDHNMGMDKFLLHRPITISMTDWINITTLPTCLSTITMTRAEHVSIVK</sequence>
<reference evidence="1" key="1">
    <citation type="submission" date="2015-12" db="EMBL/GenBank/DDBJ databases">
        <title>Update maize B73 reference genome by single molecule sequencing technologies.</title>
        <authorList>
            <consortium name="Maize Genome Sequencing Project"/>
            <person name="Ware D."/>
        </authorList>
    </citation>
    <scope>NUCLEOTIDE SEQUENCE</scope>
    <source>
        <tissue evidence="1">Seedling</tissue>
    </source>
</reference>
<gene>
    <name evidence="1" type="ORF">ZEAMMB73_Zm00001d045399</name>
</gene>
<evidence type="ECO:0000313" key="1">
    <source>
        <dbReference type="EMBL" id="AQL02227.1"/>
    </source>
</evidence>
<name>A0A1D6NVT5_MAIZE</name>
<proteinExistence type="predicted"/>